<reference evidence="5 6" key="1">
    <citation type="submission" date="2015-02" db="EMBL/GenBank/DDBJ databases">
        <title>Single-cell genomics of uncultivated deep-branching MTB reveals a conserved set of magnetosome genes.</title>
        <authorList>
            <person name="Kolinko S."/>
            <person name="Richter M."/>
            <person name="Glockner F.O."/>
            <person name="Brachmann A."/>
            <person name="Schuler D."/>
        </authorList>
    </citation>
    <scope>NUCLEOTIDE SEQUENCE [LARGE SCALE GENOMIC DNA]</scope>
    <source>
        <strain evidence="5">SKK-01</strain>
    </source>
</reference>
<dbReference type="InterPro" id="IPR005225">
    <property type="entry name" value="Small_GTP-bd"/>
</dbReference>
<evidence type="ECO:0000256" key="1">
    <source>
        <dbReference type="ARBA" id="ARBA00022679"/>
    </source>
</evidence>
<protein>
    <submittedName>
        <fullName evidence="5">Bifunctional sulfate adenylyltransferase subunit 1/adenylylsulfate kinase protein</fullName>
    </submittedName>
</protein>
<dbReference type="PROSITE" id="PS51722">
    <property type="entry name" value="G_TR_2"/>
    <property type="match status" value="1"/>
</dbReference>
<dbReference type="InterPro" id="IPR050100">
    <property type="entry name" value="TRAFAC_GTPase_members"/>
</dbReference>
<dbReference type="InterPro" id="IPR054696">
    <property type="entry name" value="GTP-eEF1A_C"/>
</dbReference>
<keyword evidence="3" id="KW-0342">GTP-binding</keyword>
<dbReference type="InterPro" id="IPR027417">
    <property type="entry name" value="P-loop_NTPase"/>
</dbReference>
<accession>A0A0F0CRU3</accession>
<dbReference type="Gene3D" id="3.40.50.300">
    <property type="entry name" value="P-loop containing nucleotide triphosphate hydrolases"/>
    <property type="match status" value="2"/>
</dbReference>
<comment type="caution">
    <text evidence="5">The sequence shown here is derived from an EMBL/GenBank/DDBJ whole genome shotgun (WGS) entry which is preliminary data.</text>
</comment>
<dbReference type="Pfam" id="PF01583">
    <property type="entry name" value="APS_kinase"/>
    <property type="match status" value="1"/>
</dbReference>
<evidence type="ECO:0000256" key="3">
    <source>
        <dbReference type="ARBA" id="ARBA00023134"/>
    </source>
</evidence>
<sequence length="598" mass="67220">MNIVVVGHVDHGKSTVIGRLLADTDSLPKGKLDMVKAICVKNAKPFEYAFLLDALKDEQTQGITIDSARCFFKTAQRDYIIIDAPGHIEFLKNMVTGASHAEGALLVIDAKEGIQENSKRHGHMLAMLGVKQVVVLVNKIDLVNYDENIFSSIERDYSNFLKGLQVVPLRFIPISAFYGDNIISKSKNTAWYEGPSVLEQLDGFSKQKGKDALSFRFPVQDIYKFTGEGDDRRIFAGTIESGKIKAGDKVIFFPSFKESVIKSIEEFNAPARSDARAGAAVGFTLTTQIYIKPGEVMAKLGEKKPETARRFKANIFWVGRAPLIKNRTYKLKTGTNKVSVKLAEIKTVLDSSLLTAFQNKTQVDRHDVAECIFETAHPVSFDVVGTIETMARFVIVDNYEISGGGIILSALSDEETILNEHIAKREILWERGFVLDIDRVREYRHRSKFIVFTSSGKLDENRVTQIAKAVEKKLFDDKFKTYYLGLPSISSGMYSDIIGSSRYEEREEEIRRLGELARILTGAGLIFITVLFDVDDYDVEKLKLLNAPNEILVINAGENNFNKFKIDLEIPQDEELEQAVSSVYSLLEKHEVILEYYL</sequence>
<dbReference type="PATRIC" id="fig|1609969.3.peg.2033"/>
<feature type="domain" description="Tr-type G" evidence="4">
    <location>
        <begin position="1"/>
        <end position="210"/>
    </location>
</feature>
<gene>
    <name evidence="5" type="ORF">OMAG_001900</name>
</gene>
<organism evidence="5 6">
    <name type="scientific">Candidatus Omnitrophus magneticus</name>
    <dbReference type="NCBI Taxonomy" id="1609969"/>
    <lineage>
        <taxon>Bacteria</taxon>
        <taxon>Pseudomonadati</taxon>
        <taxon>Candidatus Omnitrophota</taxon>
        <taxon>Candidatus Omnitrophus</taxon>
    </lineage>
</organism>
<dbReference type="InterPro" id="IPR000795">
    <property type="entry name" value="T_Tr_GTP-bd_dom"/>
</dbReference>
<dbReference type="SUPFAM" id="SSF50447">
    <property type="entry name" value="Translation proteins"/>
    <property type="match status" value="1"/>
</dbReference>
<dbReference type="Proteomes" id="UP000033428">
    <property type="component" value="Unassembled WGS sequence"/>
</dbReference>
<dbReference type="InterPro" id="IPR059117">
    <property type="entry name" value="APS_kinase_dom"/>
</dbReference>
<dbReference type="GO" id="GO:0005525">
    <property type="term" value="F:GTP binding"/>
    <property type="evidence" value="ECO:0007669"/>
    <property type="project" value="UniProtKB-KW"/>
</dbReference>
<evidence type="ECO:0000256" key="2">
    <source>
        <dbReference type="ARBA" id="ARBA00022741"/>
    </source>
</evidence>
<keyword evidence="5" id="KW-0548">Nucleotidyltransferase</keyword>
<evidence type="ECO:0000313" key="5">
    <source>
        <dbReference type="EMBL" id="KJJ84216.1"/>
    </source>
</evidence>
<dbReference type="Pfam" id="PF00009">
    <property type="entry name" value="GTP_EFTU"/>
    <property type="match status" value="1"/>
</dbReference>
<dbReference type="GO" id="GO:0016301">
    <property type="term" value="F:kinase activity"/>
    <property type="evidence" value="ECO:0007669"/>
    <property type="project" value="UniProtKB-KW"/>
</dbReference>
<keyword evidence="6" id="KW-1185">Reference proteome</keyword>
<evidence type="ECO:0000313" key="6">
    <source>
        <dbReference type="Proteomes" id="UP000033428"/>
    </source>
</evidence>
<dbReference type="PROSITE" id="PS00301">
    <property type="entry name" value="G_TR_1"/>
    <property type="match status" value="1"/>
</dbReference>
<dbReference type="PANTHER" id="PTHR23115">
    <property type="entry name" value="TRANSLATION FACTOR"/>
    <property type="match status" value="1"/>
</dbReference>
<dbReference type="GO" id="GO:0003924">
    <property type="term" value="F:GTPase activity"/>
    <property type="evidence" value="ECO:0007669"/>
    <property type="project" value="InterPro"/>
</dbReference>
<evidence type="ECO:0000259" key="4">
    <source>
        <dbReference type="PROSITE" id="PS51722"/>
    </source>
</evidence>
<dbReference type="InterPro" id="IPR009000">
    <property type="entry name" value="Transl_B-barrel_sf"/>
</dbReference>
<dbReference type="GO" id="GO:0016779">
    <property type="term" value="F:nucleotidyltransferase activity"/>
    <property type="evidence" value="ECO:0007669"/>
    <property type="project" value="UniProtKB-KW"/>
</dbReference>
<dbReference type="InterPro" id="IPR031157">
    <property type="entry name" value="G_TR_CS"/>
</dbReference>
<dbReference type="AlphaFoldDB" id="A0A0F0CRU3"/>
<dbReference type="Pfam" id="PF22594">
    <property type="entry name" value="GTP-eEF1A_C"/>
    <property type="match status" value="1"/>
</dbReference>
<keyword evidence="2" id="KW-0547">Nucleotide-binding</keyword>
<dbReference type="InterPro" id="IPR009001">
    <property type="entry name" value="Transl_elong_EF1A/Init_IF2_C"/>
</dbReference>
<keyword evidence="1 5" id="KW-0808">Transferase</keyword>
<dbReference type="SUPFAM" id="SSF52540">
    <property type="entry name" value="P-loop containing nucleoside triphosphate hydrolases"/>
    <property type="match status" value="1"/>
</dbReference>
<dbReference type="SUPFAM" id="SSF50465">
    <property type="entry name" value="EF-Tu/eEF-1alpha/eIF2-gamma C-terminal domain"/>
    <property type="match status" value="1"/>
</dbReference>
<dbReference type="PRINTS" id="PR00315">
    <property type="entry name" value="ELONGATNFCT"/>
</dbReference>
<dbReference type="EMBL" id="JYNY01000381">
    <property type="protein sequence ID" value="KJJ84216.1"/>
    <property type="molecule type" value="Genomic_DNA"/>
</dbReference>
<keyword evidence="5" id="KW-0418">Kinase</keyword>
<name>A0A0F0CRU3_9BACT</name>
<dbReference type="Gene3D" id="2.40.30.10">
    <property type="entry name" value="Translation factors"/>
    <property type="match status" value="2"/>
</dbReference>
<dbReference type="NCBIfam" id="TIGR00231">
    <property type="entry name" value="small_GTP"/>
    <property type="match status" value="1"/>
</dbReference>
<proteinExistence type="predicted"/>